<dbReference type="OMA" id="TILQCEM"/>
<dbReference type="AlphaFoldDB" id="A0A6I8PFR8"/>
<keyword evidence="12" id="KW-1185">Reference proteome</keyword>
<feature type="repeat" description="Solcar" evidence="9">
    <location>
        <begin position="32"/>
        <end position="127"/>
    </location>
</feature>
<comment type="similarity">
    <text evidence="2 10">Belongs to the mitochondrial carrier (TC 2.A.29) family.</text>
</comment>
<dbReference type="InterPro" id="IPR050567">
    <property type="entry name" value="Mitochondrial_Carrier"/>
</dbReference>
<dbReference type="FunCoup" id="A0A6I8PFR8">
    <property type="interactions" value="344"/>
</dbReference>
<keyword evidence="6" id="KW-1133">Transmembrane helix</keyword>
<gene>
    <name evidence="11" type="primary">SLC25A45</name>
</gene>
<dbReference type="GO" id="GO:0031966">
    <property type="term" value="C:mitochondrial membrane"/>
    <property type="evidence" value="ECO:0007669"/>
    <property type="project" value="UniProtKB-SubCell"/>
</dbReference>
<keyword evidence="4 9" id="KW-0812">Transmembrane</keyword>
<dbReference type="Proteomes" id="UP000002279">
    <property type="component" value="Chromosome 3"/>
</dbReference>
<comment type="subcellular location">
    <subcellularLocation>
        <location evidence="1">Mitochondrion membrane</location>
        <topology evidence="1">Multi-pass membrane protein</topology>
    </subcellularLocation>
</comment>
<keyword evidence="8 9" id="KW-0472">Membrane</keyword>
<accession>A0A6I8PFR8</accession>
<sequence>MPAEEFVAGWISGALGLLLGHPMDTVKVRLQTQNKYRGIVDCVIKTYRHESAYFLAPVDLVKVRLQNQTEARPGGAPPRYRGPLHCTGAILREEGPLGLFRGAWALVLRDTPTSGLYFLTYQGLCRWLTPEGGDPGPATMLVAGGCAGTASWVTATPLDVVKSRMQMDGPERRAYRGLLDCVVRSVRRDGPGVFFRGLTLNSARAFPVNAVTFFSYEQLLRLLG</sequence>
<dbReference type="PANTHER" id="PTHR45624:SF6">
    <property type="entry name" value="SOLUTE CARRIER FAMILY 25 MEMBER 45"/>
    <property type="match status" value="1"/>
</dbReference>
<dbReference type="Gene3D" id="1.50.40.10">
    <property type="entry name" value="Mitochondrial carrier domain"/>
    <property type="match status" value="2"/>
</dbReference>
<evidence type="ECO:0000256" key="2">
    <source>
        <dbReference type="ARBA" id="ARBA00006375"/>
    </source>
</evidence>
<evidence type="ECO:0000256" key="10">
    <source>
        <dbReference type="RuleBase" id="RU000488"/>
    </source>
</evidence>
<evidence type="ECO:0000256" key="3">
    <source>
        <dbReference type="ARBA" id="ARBA00022448"/>
    </source>
</evidence>
<reference evidence="11" key="3">
    <citation type="submission" date="2025-09" db="UniProtKB">
        <authorList>
            <consortium name="Ensembl"/>
        </authorList>
    </citation>
    <scope>IDENTIFICATION</scope>
    <source>
        <strain evidence="11">Glennie</strain>
    </source>
</reference>
<keyword evidence="5" id="KW-0677">Repeat</keyword>
<evidence type="ECO:0000256" key="8">
    <source>
        <dbReference type="ARBA" id="ARBA00023136"/>
    </source>
</evidence>
<feature type="repeat" description="Solcar" evidence="9">
    <location>
        <begin position="135"/>
        <end position="222"/>
    </location>
</feature>
<dbReference type="InParanoid" id="A0A6I8PFR8"/>
<keyword evidence="7" id="KW-0496">Mitochondrion</keyword>
<dbReference type="Ensembl" id="ENSOANT00000057833.1">
    <property type="protein sequence ID" value="ENSOANP00000053685.1"/>
    <property type="gene ID" value="ENSOANG00000047426.1"/>
</dbReference>
<dbReference type="GO" id="GO:0005739">
    <property type="term" value="C:mitochondrion"/>
    <property type="evidence" value="ECO:0000318"/>
    <property type="project" value="GO_Central"/>
</dbReference>
<reference evidence="11" key="2">
    <citation type="submission" date="2025-08" db="UniProtKB">
        <authorList>
            <consortium name="Ensembl"/>
        </authorList>
    </citation>
    <scope>IDENTIFICATION</scope>
    <source>
        <strain evidence="11">Glennie</strain>
    </source>
</reference>
<dbReference type="Pfam" id="PF00153">
    <property type="entry name" value="Mito_carr"/>
    <property type="match status" value="3"/>
</dbReference>
<organism evidence="11 12">
    <name type="scientific">Ornithorhynchus anatinus</name>
    <name type="common">Duckbill platypus</name>
    <dbReference type="NCBI Taxonomy" id="9258"/>
    <lineage>
        <taxon>Eukaryota</taxon>
        <taxon>Metazoa</taxon>
        <taxon>Chordata</taxon>
        <taxon>Craniata</taxon>
        <taxon>Vertebrata</taxon>
        <taxon>Euteleostomi</taxon>
        <taxon>Mammalia</taxon>
        <taxon>Monotremata</taxon>
        <taxon>Ornithorhynchidae</taxon>
        <taxon>Ornithorhynchus</taxon>
    </lineage>
</organism>
<evidence type="ECO:0000256" key="9">
    <source>
        <dbReference type="PROSITE-ProRule" id="PRU00282"/>
    </source>
</evidence>
<proteinExistence type="inferred from homology"/>
<name>A0A6I8PFR8_ORNAN</name>
<evidence type="ECO:0000256" key="7">
    <source>
        <dbReference type="ARBA" id="ARBA00023128"/>
    </source>
</evidence>
<dbReference type="PROSITE" id="PS50920">
    <property type="entry name" value="SOLCAR"/>
    <property type="match status" value="2"/>
</dbReference>
<evidence type="ECO:0000256" key="5">
    <source>
        <dbReference type="ARBA" id="ARBA00022737"/>
    </source>
</evidence>
<dbReference type="GO" id="GO:0022857">
    <property type="term" value="F:transmembrane transporter activity"/>
    <property type="evidence" value="ECO:0000318"/>
    <property type="project" value="GO_Central"/>
</dbReference>
<evidence type="ECO:0000313" key="11">
    <source>
        <dbReference type="Ensembl" id="ENSOANP00000053685.1"/>
    </source>
</evidence>
<dbReference type="InterPro" id="IPR023395">
    <property type="entry name" value="MCP_dom_sf"/>
</dbReference>
<evidence type="ECO:0000313" key="12">
    <source>
        <dbReference type="Proteomes" id="UP000002279"/>
    </source>
</evidence>
<reference evidence="11 12" key="1">
    <citation type="journal article" date="2008" name="Nature">
        <title>Genome analysis of the platypus reveals unique signatures of evolution.</title>
        <authorList>
            <person name="Warren W.C."/>
            <person name="Hillier L.W."/>
            <person name="Marshall Graves J.A."/>
            <person name="Birney E."/>
            <person name="Ponting C.P."/>
            <person name="Grutzner F."/>
            <person name="Belov K."/>
            <person name="Miller W."/>
            <person name="Clarke L."/>
            <person name="Chinwalla A.T."/>
            <person name="Yang S.P."/>
            <person name="Heger A."/>
            <person name="Locke D.P."/>
            <person name="Miethke P."/>
            <person name="Waters P.D."/>
            <person name="Veyrunes F."/>
            <person name="Fulton L."/>
            <person name="Fulton B."/>
            <person name="Graves T."/>
            <person name="Wallis J."/>
            <person name="Puente X.S."/>
            <person name="Lopez-Otin C."/>
            <person name="Ordonez G.R."/>
            <person name="Eichler E.E."/>
            <person name="Chen L."/>
            <person name="Cheng Z."/>
            <person name="Deakin J.E."/>
            <person name="Alsop A."/>
            <person name="Thompson K."/>
            <person name="Kirby P."/>
            <person name="Papenfuss A.T."/>
            <person name="Wakefield M.J."/>
            <person name="Olender T."/>
            <person name="Lancet D."/>
            <person name="Huttley G.A."/>
            <person name="Smit A.F."/>
            <person name="Pask A."/>
            <person name="Temple-Smith P."/>
            <person name="Batzer M.A."/>
            <person name="Walker J.A."/>
            <person name="Konkel M.K."/>
            <person name="Harris R.S."/>
            <person name="Whittington C.M."/>
            <person name="Wong E.S."/>
            <person name="Gemmell N.J."/>
            <person name="Buschiazzo E."/>
            <person name="Vargas Jentzsch I.M."/>
            <person name="Merkel A."/>
            <person name="Schmitz J."/>
            <person name="Zemann A."/>
            <person name="Churakov G."/>
            <person name="Kriegs J.O."/>
            <person name="Brosius J."/>
            <person name="Murchison E.P."/>
            <person name="Sachidanandam R."/>
            <person name="Smith C."/>
            <person name="Hannon G.J."/>
            <person name="Tsend-Ayush E."/>
            <person name="McMillan D."/>
            <person name="Attenborough R."/>
            <person name="Rens W."/>
            <person name="Ferguson-Smith M."/>
            <person name="Lefevre C.M."/>
            <person name="Sharp J.A."/>
            <person name="Nicholas K.R."/>
            <person name="Ray D.A."/>
            <person name="Kube M."/>
            <person name="Reinhardt R."/>
            <person name="Pringle T.H."/>
            <person name="Taylor J."/>
            <person name="Jones R.C."/>
            <person name="Nixon B."/>
            <person name="Dacheux J.L."/>
            <person name="Niwa H."/>
            <person name="Sekita Y."/>
            <person name="Huang X."/>
            <person name="Stark A."/>
            <person name="Kheradpour P."/>
            <person name="Kellis M."/>
            <person name="Flicek P."/>
            <person name="Chen Y."/>
            <person name="Webber C."/>
            <person name="Hardison R."/>
            <person name="Nelson J."/>
            <person name="Hallsworth-Pepin K."/>
            <person name="Delehaunty K."/>
            <person name="Markovic C."/>
            <person name="Minx P."/>
            <person name="Feng Y."/>
            <person name="Kremitzki C."/>
            <person name="Mitreva M."/>
            <person name="Glasscock J."/>
            <person name="Wylie T."/>
            <person name="Wohldmann P."/>
            <person name="Thiru P."/>
            <person name="Nhan M.N."/>
            <person name="Pohl C.S."/>
            <person name="Smith S.M."/>
            <person name="Hou S."/>
            <person name="Nefedov M."/>
            <person name="de Jong P.J."/>
            <person name="Renfree M.B."/>
            <person name="Mardis E.R."/>
            <person name="Wilson R.K."/>
        </authorList>
    </citation>
    <scope>NUCLEOTIDE SEQUENCE [LARGE SCALE GENOMIC DNA]</scope>
    <source>
        <strain evidence="11 12">Glennie</strain>
    </source>
</reference>
<dbReference type="Bgee" id="ENSOANG00000047426">
    <property type="expression patterns" value="Expressed in adult mammalian kidney and 6 other cell types or tissues"/>
</dbReference>
<dbReference type="GeneTree" id="ENSGT00940000161002"/>
<keyword evidence="3 10" id="KW-0813">Transport</keyword>
<dbReference type="PANTHER" id="PTHR45624">
    <property type="entry name" value="MITOCHONDRIAL BASIC AMINO ACIDS TRANSPORTER-RELATED"/>
    <property type="match status" value="1"/>
</dbReference>
<evidence type="ECO:0000256" key="4">
    <source>
        <dbReference type="ARBA" id="ARBA00022692"/>
    </source>
</evidence>
<protein>
    <submittedName>
        <fullName evidence="11">Solute carrier family 25 member 45</fullName>
    </submittedName>
</protein>
<dbReference type="InterPro" id="IPR018108">
    <property type="entry name" value="MCP_transmembrane"/>
</dbReference>
<evidence type="ECO:0000256" key="6">
    <source>
        <dbReference type="ARBA" id="ARBA00022989"/>
    </source>
</evidence>
<dbReference type="SUPFAM" id="SSF103506">
    <property type="entry name" value="Mitochondrial carrier"/>
    <property type="match status" value="1"/>
</dbReference>
<evidence type="ECO:0000256" key="1">
    <source>
        <dbReference type="ARBA" id="ARBA00004225"/>
    </source>
</evidence>